<feature type="compositionally biased region" description="Polar residues" evidence="10">
    <location>
        <begin position="137"/>
        <end position="147"/>
    </location>
</feature>
<dbReference type="Proteomes" id="UP000007799">
    <property type="component" value="Unassembled WGS sequence"/>
</dbReference>
<dbReference type="GO" id="GO:0000139">
    <property type="term" value="C:Golgi membrane"/>
    <property type="evidence" value="ECO:0007669"/>
    <property type="project" value="UniProtKB-SubCell"/>
</dbReference>
<dbReference type="InterPro" id="IPR009729">
    <property type="entry name" value="Gal-3-0_sulfotransfrase"/>
</dbReference>
<keyword evidence="5" id="KW-0735">Signal-anchor</keyword>
<protein>
    <recommendedName>
        <fullName evidence="14">Sulfotransferase domain-containing protein</fullName>
    </recommendedName>
</protein>
<dbReference type="InterPro" id="IPR027417">
    <property type="entry name" value="P-loop_NTPase"/>
</dbReference>
<evidence type="ECO:0000256" key="7">
    <source>
        <dbReference type="ARBA" id="ARBA00023034"/>
    </source>
</evidence>
<feature type="compositionally biased region" description="Low complexity" evidence="10">
    <location>
        <begin position="122"/>
        <end position="136"/>
    </location>
</feature>
<evidence type="ECO:0000256" key="2">
    <source>
        <dbReference type="ARBA" id="ARBA00008124"/>
    </source>
</evidence>
<feature type="signal peptide" evidence="11">
    <location>
        <begin position="1"/>
        <end position="31"/>
    </location>
</feature>
<dbReference type="GO" id="GO:0009247">
    <property type="term" value="P:glycolipid biosynthetic process"/>
    <property type="evidence" value="ECO:0007669"/>
    <property type="project" value="InterPro"/>
</dbReference>
<comment type="similarity">
    <text evidence="2">Belongs to the galactose-3-O-sulfotransferase family.</text>
</comment>
<dbReference type="GO" id="GO:0001733">
    <property type="term" value="F:galactosylceramide sulfotransferase activity"/>
    <property type="evidence" value="ECO:0007669"/>
    <property type="project" value="InterPro"/>
</dbReference>
<dbReference type="KEGG" id="sre:PTSG_09025"/>
<dbReference type="AlphaFoldDB" id="F2UM00"/>
<evidence type="ECO:0000256" key="5">
    <source>
        <dbReference type="ARBA" id="ARBA00022968"/>
    </source>
</evidence>
<gene>
    <name evidence="12" type="ORF">PTSG_09025</name>
</gene>
<feature type="chain" id="PRO_5003291218" description="Sulfotransferase domain-containing protein" evidence="11">
    <location>
        <begin position="32"/>
        <end position="428"/>
    </location>
</feature>
<dbReference type="RefSeq" id="XP_004989825.1">
    <property type="nucleotide sequence ID" value="XM_004989768.1"/>
</dbReference>
<dbReference type="OrthoDB" id="20270at2759"/>
<keyword evidence="13" id="KW-1185">Reference proteome</keyword>
<dbReference type="SUPFAM" id="SSF52540">
    <property type="entry name" value="P-loop containing nucleoside triphosphate hydrolases"/>
    <property type="match status" value="1"/>
</dbReference>
<name>F2UM00_SALR5</name>
<keyword evidence="7" id="KW-0333">Golgi apparatus</keyword>
<evidence type="ECO:0000256" key="11">
    <source>
        <dbReference type="SAM" id="SignalP"/>
    </source>
</evidence>
<evidence type="ECO:0000256" key="6">
    <source>
        <dbReference type="ARBA" id="ARBA00022989"/>
    </source>
</evidence>
<reference evidence="12" key="1">
    <citation type="submission" date="2009-08" db="EMBL/GenBank/DDBJ databases">
        <title>Annotation of Salpingoeca rosetta.</title>
        <authorList>
            <consortium name="The Broad Institute Genome Sequencing Platform"/>
            <person name="Russ C."/>
            <person name="Cuomo C."/>
            <person name="Burger G."/>
            <person name="Gray M.W."/>
            <person name="Holland P.W.H."/>
            <person name="King N."/>
            <person name="Lang F.B.F."/>
            <person name="Roger A.J."/>
            <person name="Ruiz-Trillo I."/>
            <person name="Young S.K."/>
            <person name="Zeng Q."/>
            <person name="Gargeya S."/>
            <person name="Alvarado L."/>
            <person name="Berlin A."/>
            <person name="Chapman S.B."/>
            <person name="Chen Z."/>
            <person name="Freedman E."/>
            <person name="Gellesch M."/>
            <person name="Goldberg J."/>
            <person name="Griggs A."/>
            <person name="Gujja S."/>
            <person name="Heilman E."/>
            <person name="Heiman D."/>
            <person name="Howarth C."/>
            <person name="Mehta T."/>
            <person name="Neiman D."/>
            <person name="Pearson M."/>
            <person name="Roberts A."/>
            <person name="Saif S."/>
            <person name="Shea T."/>
            <person name="Shenoy N."/>
            <person name="Sisk P."/>
            <person name="Stolte C."/>
            <person name="Sykes S."/>
            <person name="White J."/>
            <person name="Yandava C."/>
            <person name="Haas B."/>
            <person name="Nusbaum C."/>
            <person name="Birren B."/>
        </authorList>
    </citation>
    <scope>NUCLEOTIDE SEQUENCE [LARGE SCALE GENOMIC DNA]</scope>
    <source>
        <strain evidence="12">ATCC 50818</strain>
    </source>
</reference>
<dbReference type="Gene3D" id="3.40.50.300">
    <property type="entry name" value="P-loop containing nucleotide triphosphate hydrolases"/>
    <property type="match status" value="1"/>
</dbReference>
<keyword evidence="9" id="KW-0325">Glycoprotein</keyword>
<evidence type="ECO:0000256" key="9">
    <source>
        <dbReference type="ARBA" id="ARBA00023180"/>
    </source>
</evidence>
<evidence type="ECO:0000256" key="3">
    <source>
        <dbReference type="ARBA" id="ARBA00022679"/>
    </source>
</evidence>
<accession>F2UM00</accession>
<dbReference type="GeneID" id="16070380"/>
<organism evidence="13">
    <name type="scientific">Salpingoeca rosetta (strain ATCC 50818 / BSB-021)</name>
    <dbReference type="NCBI Taxonomy" id="946362"/>
    <lineage>
        <taxon>Eukaryota</taxon>
        <taxon>Choanoflagellata</taxon>
        <taxon>Craspedida</taxon>
        <taxon>Salpingoecidae</taxon>
        <taxon>Salpingoeca</taxon>
    </lineage>
</organism>
<dbReference type="InParanoid" id="F2UM00"/>
<evidence type="ECO:0000256" key="1">
    <source>
        <dbReference type="ARBA" id="ARBA00004323"/>
    </source>
</evidence>
<keyword evidence="11" id="KW-0732">Signal</keyword>
<keyword evidence="3" id="KW-0808">Transferase</keyword>
<keyword evidence="8" id="KW-0472">Membrane</keyword>
<sequence length="428" mass="47232">MVEKMKGVSVCLLVVLVVVLVCALAASVVVAAPVTESSSSSSNSSRRRRHAESFTAQECAARGAKVSSDNAHCVCETGWTCVGSACEHGTTDAQQRVSGWLLRACTDCVCTSPEDDQRGDTAASASSSSSSSSSSSFTRTENQQTSLQMSMEEVDRLTAPVDWRSAMLPVAFLKFHKVGSTTVSLVLERLAELSGKKLCGRAEAFFDSLPCQVWTTHDTELVMGVGGAHGLRFFVGSHAVAVTVMRNPIDRLMSRYYYDKVLEGDSTNTIPSHSELRQWLDDNEQEKDHYTRVLSRGTMDVEDAKEELKDIDVVGVTDKMDELLVLLAFRMRVPLQHLTYKRQKVVEGRPRMNQLPPDLLALLEQSCLRDMELYRAAQTMNRAAIDKIPEFEKARSVFASLQARVDQKCTYSQTDSKVLTGLDCYKLA</sequence>
<dbReference type="EMBL" id="GL832981">
    <property type="protein sequence ID" value="EGD78149.1"/>
    <property type="molecule type" value="Genomic_DNA"/>
</dbReference>
<comment type="subcellular location">
    <subcellularLocation>
        <location evidence="1">Golgi apparatus membrane</location>
        <topology evidence="1">Single-pass type II membrane protein</topology>
    </subcellularLocation>
</comment>
<evidence type="ECO:0000256" key="8">
    <source>
        <dbReference type="ARBA" id="ARBA00023136"/>
    </source>
</evidence>
<evidence type="ECO:0000313" key="13">
    <source>
        <dbReference type="Proteomes" id="UP000007799"/>
    </source>
</evidence>
<keyword evidence="4" id="KW-0812">Transmembrane</keyword>
<dbReference type="PANTHER" id="PTHR14647:SF87">
    <property type="entry name" value="PUTATIVE-RELATED"/>
    <property type="match status" value="1"/>
</dbReference>
<evidence type="ECO:0000256" key="10">
    <source>
        <dbReference type="SAM" id="MobiDB-lite"/>
    </source>
</evidence>
<feature type="region of interest" description="Disordered" evidence="10">
    <location>
        <begin position="112"/>
        <end position="147"/>
    </location>
</feature>
<proteinExistence type="inferred from homology"/>
<evidence type="ECO:0000313" key="12">
    <source>
        <dbReference type="EMBL" id="EGD78149.1"/>
    </source>
</evidence>
<evidence type="ECO:0008006" key="14">
    <source>
        <dbReference type="Google" id="ProtNLM"/>
    </source>
</evidence>
<keyword evidence="6" id="KW-1133">Transmembrane helix</keyword>
<evidence type="ECO:0000256" key="4">
    <source>
        <dbReference type="ARBA" id="ARBA00022692"/>
    </source>
</evidence>
<dbReference type="PANTHER" id="PTHR14647">
    <property type="entry name" value="GALACTOSE-3-O-SULFOTRANSFERASE"/>
    <property type="match status" value="1"/>
</dbReference>